<evidence type="ECO:0000313" key="2">
    <source>
        <dbReference type="EMBL" id="GAX56970.1"/>
    </source>
</evidence>
<dbReference type="Proteomes" id="UP000217446">
    <property type="component" value="Unassembled WGS sequence"/>
</dbReference>
<dbReference type="EMBL" id="BDQI01000031">
    <property type="protein sequence ID" value="GAX56970.1"/>
    <property type="molecule type" value="Genomic_DNA"/>
</dbReference>
<reference evidence="3" key="1">
    <citation type="submission" date="2017-05" db="EMBL/GenBank/DDBJ databases">
        <title>Streptomyces olivochromogenes NBRC 3561 whole genome shotgun sequence.</title>
        <authorList>
            <person name="Dohra H."/>
            <person name="Kodani S."/>
        </authorList>
    </citation>
    <scope>NUCLEOTIDE SEQUENCE [LARGE SCALE GENOMIC DNA]</scope>
    <source>
        <strain evidence="3">NBRC 3561</strain>
    </source>
</reference>
<dbReference type="AlphaFoldDB" id="A0A250VSM2"/>
<dbReference type="SUPFAM" id="SSF47413">
    <property type="entry name" value="lambda repressor-like DNA-binding domains"/>
    <property type="match status" value="1"/>
</dbReference>
<dbReference type="STRING" id="1963.AQJ27_22040"/>
<gene>
    <name evidence="2" type="ORF">SO3561_08539</name>
</gene>
<comment type="caution">
    <text evidence="2">The sequence shown here is derived from an EMBL/GenBank/DDBJ whole genome shotgun (WGS) entry which is preliminary data.</text>
</comment>
<accession>A0A250VSM2</accession>
<organism evidence="2 3">
    <name type="scientific">Streptomyces olivochromogenes</name>
    <dbReference type="NCBI Taxonomy" id="1963"/>
    <lineage>
        <taxon>Bacteria</taxon>
        <taxon>Bacillati</taxon>
        <taxon>Actinomycetota</taxon>
        <taxon>Actinomycetes</taxon>
        <taxon>Kitasatosporales</taxon>
        <taxon>Streptomycetaceae</taxon>
        <taxon>Streptomyces</taxon>
    </lineage>
</organism>
<name>A0A250VSM2_STROL</name>
<dbReference type="Pfam" id="PF13560">
    <property type="entry name" value="HTH_31"/>
    <property type="match status" value="1"/>
</dbReference>
<dbReference type="Pfam" id="PF19054">
    <property type="entry name" value="DUF5753"/>
    <property type="match status" value="1"/>
</dbReference>
<feature type="domain" description="HTH cro/C1-type" evidence="1">
    <location>
        <begin position="16"/>
        <end position="70"/>
    </location>
</feature>
<dbReference type="Gene3D" id="1.10.260.40">
    <property type="entry name" value="lambda repressor-like DNA-binding domains"/>
    <property type="match status" value="1"/>
</dbReference>
<dbReference type="CDD" id="cd00093">
    <property type="entry name" value="HTH_XRE"/>
    <property type="match status" value="1"/>
</dbReference>
<sequence length="281" mass="31283">MRSNPTGRQLRFGAELRKLRERAGLTATGAGQLMGIKQTQVSNMEAGRVGVSAERVRALAGHYDCSDEALVDALSAMTTERSRGWWEEYREILPAALLDLAEVEHHAGRLRTAVTMHIPGLFQTTDHARELLRHVVPELSPPEIEHRVSFRVKRQTVLFADAPTALVAVVHEAALRMRFGGLTVATSQLRHLLDMSERDHITLRVLPFATGSFPGSGQSVFYAGGPVPQLDTVRLDQSHGPVFLDAEAQLRMYRALLDRMESVSLDPEDSRDFIHKLIHDL</sequence>
<proteinExistence type="predicted"/>
<evidence type="ECO:0000313" key="3">
    <source>
        <dbReference type="Proteomes" id="UP000217446"/>
    </source>
</evidence>
<dbReference type="RefSeq" id="WP_067372380.1">
    <property type="nucleotide sequence ID" value="NZ_BDQI01000031.1"/>
</dbReference>
<dbReference type="PROSITE" id="PS50943">
    <property type="entry name" value="HTH_CROC1"/>
    <property type="match status" value="1"/>
</dbReference>
<dbReference type="InterPro" id="IPR010982">
    <property type="entry name" value="Lambda_DNA-bd_dom_sf"/>
</dbReference>
<dbReference type="InterPro" id="IPR043917">
    <property type="entry name" value="DUF5753"/>
</dbReference>
<dbReference type="GO" id="GO:0003677">
    <property type="term" value="F:DNA binding"/>
    <property type="evidence" value="ECO:0007669"/>
    <property type="project" value="InterPro"/>
</dbReference>
<keyword evidence="3" id="KW-1185">Reference proteome</keyword>
<dbReference type="SMART" id="SM00530">
    <property type="entry name" value="HTH_XRE"/>
    <property type="match status" value="1"/>
</dbReference>
<dbReference type="InterPro" id="IPR001387">
    <property type="entry name" value="Cro/C1-type_HTH"/>
</dbReference>
<evidence type="ECO:0000259" key="1">
    <source>
        <dbReference type="PROSITE" id="PS50943"/>
    </source>
</evidence>
<protein>
    <submittedName>
        <fullName evidence="2">Transcriptional regulator</fullName>
    </submittedName>
</protein>